<proteinExistence type="predicted"/>
<reference evidence="1" key="1">
    <citation type="submission" date="2019-08" db="EMBL/GenBank/DDBJ databases">
        <authorList>
            <person name="Kucharzyk K."/>
            <person name="Murdoch R.W."/>
            <person name="Higgins S."/>
            <person name="Loffler F."/>
        </authorList>
    </citation>
    <scope>NUCLEOTIDE SEQUENCE</scope>
</reference>
<comment type="caution">
    <text evidence="1">The sequence shown here is derived from an EMBL/GenBank/DDBJ whole genome shotgun (WGS) entry which is preliminary data.</text>
</comment>
<name>A0A644V3N0_9ZZZZ</name>
<organism evidence="1">
    <name type="scientific">bioreactor metagenome</name>
    <dbReference type="NCBI Taxonomy" id="1076179"/>
    <lineage>
        <taxon>unclassified sequences</taxon>
        <taxon>metagenomes</taxon>
        <taxon>ecological metagenomes</taxon>
    </lineage>
</organism>
<gene>
    <name evidence="1" type="ORF">SDC9_31849</name>
</gene>
<dbReference type="AlphaFoldDB" id="A0A644V3N0"/>
<sequence length="164" mass="17301">MLIAPIFFSACEGSEEITGKFEFTIDGTSYSFPLATFIKRDGKTIVTSTDVSNTGTVVFSGTSTGTYTLGLGASLPLALLNLNGIESPTNNLFLYYKTEESDSAFFSLFGNLNITEYSSDKVVGTFSGQGLTKATVMGGDTNAIIAQVKPFSGTFTAKTVATSK</sequence>
<evidence type="ECO:0000313" key="1">
    <source>
        <dbReference type="EMBL" id="MPL85874.1"/>
    </source>
</evidence>
<dbReference type="EMBL" id="VSSQ01000212">
    <property type="protein sequence ID" value="MPL85874.1"/>
    <property type="molecule type" value="Genomic_DNA"/>
</dbReference>
<accession>A0A644V3N0</accession>
<protein>
    <submittedName>
        <fullName evidence="1">Uncharacterized protein</fullName>
    </submittedName>
</protein>